<dbReference type="Gene3D" id="1.25.40.20">
    <property type="entry name" value="Ankyrin repeat-containing domain"/>
    <property type="match status" value="4"/>
</dbReference>
<dbReference type="InterPro" id="IPR002110">
    <property type="entry name" value="Ankyrin_rpt"/>
</dbReference>
<dbReference type="PANTHER" id="PTHR24124">
    <property type="entry name" value="ANKYRIN REPEAT FAMILY A"/>
    <property type="match status" value="1"/>
</dbReference>
<gene>
    <name evidence="4" type="ORF">C2S53_015966</name>
</gene>
<feature type="repeat" description="ANK" evidence="3">
    <location>
        <begin position="102"/>
        <end position="134"/>
    </location>
</feature>
<dbReference type="AlphaFoldDB" id="A0AAD4J5K1"/>
<accession>A0AAD4J5K1</accession>
<dbReference type="EMBL" id="SDAM02000146">
    <property type="protein sequence ID" value="KAH6827626.1"/>
    <property type="molecule type" value="Genomic_DNA"/>
</dbReference>
<evidence type="ECO:0000256" key="3">
    <source>
        <dbReference type="PROSITE-ProRule" id="PRU00023"/>
    </source>
</evidence>
<dbReference type="InterPro" id="IPR036770">
    <property type="entry name" value="Ankyrin_rpt-contain_sf"/>
</dbReference>
<dbReference type="GO" id="GO:0010468">
    <property type="term" value="P:regulation of gene expression"/>
    <property type="evidence" value="ECO:0007669"/>
    <property type="project" value="TreeGrafter"/>
</dbReference>
<dbReference type="SMART" id="SM00248">
    <property type="entry name" value="ANK"/>
    <property type="match status" value="8"/>
</dbReference>
<reference evidence="4 5" key="1">
    <citation type="journal article" date="2021" name="Nat. Commun.">
        <title>Incipient diploidization of the medicinal plant Perilla within 10,000 years.</title>
        <authorList>
            <person name="Zhang Y."/>
            <person name="Shen Q."/>
            <person name="Leng L."/>
            <person name="Zhang D."/>
            <person name="Chen S."/>
            <person name="Shi Y."/>
            <person name="Ning Z."/>
            <person name="Chen S."/>
        </authorList>
    </citation>
    <scope>NUCLEOTIDE SEQUENCE [LARGE SCALE GENOMIC DNA]</scope>
    <source>
        <strain evidence="5">cv. PC099</strain>
    </source>
</reference>
<organism evidence="4 5">
    <name type="scientific">Perilla frutescens var. hirtella</name>
    <name type="common">Perilla citriodora</name>
    <name type="synonym">Perilla setoyensis</name>
    <dbReference type="NCBI Taxonomy" id="608512"/>
    <lineage>
        <taxon>Eukaryota</taxon>
        <taxon>Viridiplantae</taxon>
        <taxon>Streptophyta</taxon>
        <taxon>Embryophyta</taxon>
        <taxon>Tracheophyta</taxon>
        <taxon>Spermatophyta</taxon>
        <taxon>Magnoliopsida</taxon>
        <taxon>eudicotyledons</taxon>
        <taxon>Gunneridae</taxon>
        <taxon>Pentapetalae</taxon>
        <taxon>asterids</taxon>
        <taxon>lamiids</taxon>
        <taxon>Lamiales</taxon>
        <taxon>Lamiaceae</taxon>
        <taxon>Nepetoideae</taxon>
        <taxon>Elsholtzieae</taxon>
        <taxon>Perilla</taxon>
    </lineage>
</organism>
<evidence type="ECO:0000313" key="4">
    <source>
        <dbReference type="EMBL" id="KAH6827626.1"/>
    </source>
</evidence>
<feature type="repeat" description="ANK" evidence="3">
    <location>
        <begin position="167"/>
        <end position="199"/>
    </location>
</feature>
<evidence type="ECO:0000256" key="1">
    <source>
        <dbReference type="ARBA" id="ARBA00022737"/>
    </source>
</evidence>
<proteinExistence type="predicted"/>
<keyword evidence="5" id="KW-1185">Reference proteome</keyword>
<dbReference type="GO" id="GO:0005634">
    <property type="term" value="C:nucleus"/>
    <property type="evidence" value="ECO:0007669"/>
    <property type="project" value="TreeGrafter"/>
</dbReference>
<evidence type="ECO:0000256" key="2">
    <source>
        <dbReference type="ARBA" id="ARBA00023043"/>
    </source>
</evidence>
<comment type="caution">
    <text evidence="4">The sequence shown here is derived from an EMBL/GenBank/DDBJ whole genome shotgun (WGS) entry which is preliminary data.</text>
</comment>
<feature type="repeat" description="ANK" evidence="3">
    <location>
        <begin position="200"/>
        <end position="221"/>
    </location>
</feature>
<evidence type="ECO:0000313" key="5">
    <source>
        <dbReference type="Proteomes" id="UP001190926"/>
    </source>
</evidence>
<protein>
    <submittedName>
        <fullName evidence="4">Uncharacterized protein</fullName>
    </submittedName>
</protein>
<dbReference type="SUPFAM" id="SSF48403">
    <property type="entry name" value="Ankyrin repeat"/>
    <property type="match status" value="1"/>
</dbReference>
<feature type="repeat" description="ANK" evidence="3">
    <location>
        <begin position="288"/>
        <end position="320"/>
    </location>
</feature>
<dbReference type="Proteomes" id="UP001190926">
    <property type="component" value="Unassembled WGS sequence"/>
</dbReference>
<sequence>MLPTRRASHDDLLRLFSKLGPHIFKDATIPVSLVGRDVAGFLLSPLCKSLESDFQFSKAISVCDESQLNSLLRAAVENGRSNFVSNLIEAGADVVSCSDSLGGKSLMCLAVESGKIESVRILIESGYVIDAKNDLFLHVAAAMNRVDMMEIMCLSYIDIDLNAGDEQGRTPLHLAAANGQVEAIQFLVSVGSDGDVTDQDGRTPLHFAAEEGHLDAVERLLGHAVFAKYAVDREGKTAFALAVERGNSHLYDALRLGDLLQRAARIDDVHTMKSCLAQGAKVNGFDQNGWTPLHRAAFKGHLESVRLLLSHGARVDSVDGSGYTPLLRAVEAGHVEVAMYLLSHGAKASLKSLRGMVKSELECFKNHPSLVNPITQEKERA</sequence>
<dbReference type="PROSITE" id="PS50088">
    <property type="entry name" value="ANK_REPEAT"/>
    <property type="match status" value="5"/>
</dbReference>
<dbReference type="Pfam" id="PF13637">
    <property type="entry name" value="Ank_4"/>
    <property type="match status" value="1"/>
</dbReference>
<keyword evidence="1" id="KW-0677">Repeat</keyword>
<name>A0AAD4J5K1_PERFH</name>
<dbReference type="PROSITE" id="PS50297">
    <property type="entry name" value="ANK_REP_REGION"/>
    <property type="match status" value="4"/>
</dbReference>
<feature type="repeat" description="ANK" evidence="3">
    <location>
        <begin position="321"/>
        <end position="353"/>
    </location>
</feature>
<dbReference type="Pfam" id="PF12796">
    <property type="entry name" value="Ank_2"/>
    <property type="match status" value="2"/>
</dbReference>
<dbReference type="PRINTS" id="PR01415">
    <property type="entry name" value="ANKYRIN"/>
</dbReference>
<keyword evidence="2 3" id="KW-0040">ANK repeat</keyword>
<dbReference type="PANTHER" id="PTHR24124:SF14">
    <property type="entry name" value="CHROMOSOME UNDETERMINED SCAFFOLD_25, WHOLE GENOME SHOTGUN SEQUENCE"/>
    <property type="match status" value="1"/>
</dbReference>